<dbReference type="AlphaFoldDB" id="A0A5R9J1Z8"/>
<keyword evidence="2" id="KW-0813">Transport</keyword>
<organism evidence="8 9">
    <name type="scientific">Lichenicoccus roseus</name>
    <dbReference type="NCBI Taxonomy" id="2683649"/>
    <lineage>
        <taxon>Bacteria</taxon>
        <taxon>Pseudomonadati</taxon>
        <taxon>Pseudomonadota</taxon>
        <taxon>Alphaproteobacteria</taxon>
        <taxon>Acetobacterales</taxon>
        <taxon>Acetobacteraceae</taxon>
        <taxon>Lichenicoccus</taxon>
    </lineage>
</organism>
<dbReference type="Pfam" id="PF07690">
    <property type="entry name" value="MFS_1"/>
    <property type="match status" value="1"/>
</dbReference>
<protein>
    <submittedName>
        <fullName evidence="8">MFS transporter</fullName>
    </submittedName>
</protein>
<dbReference type="GO" id="GO:0016020">
    <property type="term" value="C:membrane"/>
    <property type="evidence" value="ECO:0007669"/>
    <property type="project" value="UniProtKB-SubCell"/>
</dbReference>
<dbReference type="InterPro" id="IPR011701">
    <property type="entry name" value="MFS"/>
</dbReference>
<comment type="caution">
    <text evidence="8">The sequence shown here is derived from an EMBL/GenBank/DDBJ whole genome shotgun (WGS) entry which is preliminary data.</text>
</comment>
<comment type="subcellular location">
    <subcellularLocation>
        <location evidence="1">Membrane</location>
        <topology evidence="1">Multi-pass membrane protein</topology>
    </subcellularLocation>
</comment>
<feature type="transmembrane region" description="Helical" evidence="6">
    <location>
        <begin position="186"/>
        <end position="208"/>
    </location>
</feature>
<feature type="transmembrane region" description="Helical" evidence="6">
    <location>
        <begin position="285"/>
        <end position="306"/>
    </location>
</feature>
<evidence type="ECO:0000256" key="1">
    <source>
        <dbReference type="ARBA" id="ARBA00004141"/>
    </source>
</evidence>
<evidence type="ECO:0000313" key="9">
    <source>
        <dbReference type="Proteomes" id="UP000305654"/>
    </source>
</evidence>
<dbReference type="Proteomes" id="UP000305654">
    <property type="component" value="Unassembled WGS sequence"/>
</dbReference>
<feature type="transmembrane region" description="Helical" evidence="6">
    <location>
        <begin position="253"/>
        <end position="273"/>
    </location>
</feature>
<feature type="transmembrane region" description="Helical" evidence="6">
    <location>
        <begin position="61"/>
        <end position="80"/>
    </location>
</feature>
<feature type="transmembrane region" description="Helical" evidence="6">
    <location>
        <begin position="375"/>
        <end position="397"/>
    </location>
</feature>
<feature type="transmembrane region" description="Helical" evidence="6">
    <location>
        <begin position="409"/>
        <end position="429"/>
    </location>
</feature>
<dbReference type="PROSITE" id="PS50850">
    <property type="entry name" value="MFS"/>
    <property type="match status" value="1"/>
</dbReference>
<dbReference type="OrthoDB" id="9773957at2"/>
<feature type="transmembrane region" description="Helical" evidence="6">
    <location>
        <begin position="153"/>
        <end position="174"/>
    </location>
</feature>
<evidence type="ECO:0000313" key="8">
    <source>
        <dbReference type="EMBL" id="TLU70989.1"/>
    </source>
</evidence>
<evidence type="ECO:0000256" key="5">
    <source>
        <dbReference type="ARBA" id="ARBA00023136"/>
    </source>
</evidence>
<feature type="domain" description="Major facilitator superfamily (MFS) profile" evidence="7">
    <location>
        <begin position="27"/>
        <end position="433"/>
    </location>
</feature>
<keyword evidence="3 6" id="KW-0812">Transmembrane</keyword>
<evidence type="ECO:0000259" key="7">
    <source>
        <dbReference type="PROSITE" id="PS50850"/>
    </source>
</evidence>
<dbReference type="PANTHER" id="PTHR43791:SF36">
    <property type="entry name" value="TRANSPORTER, PUTATIVE (AFU_ORTHOLOGUE AFUA_6G08340)-RELATED"/>
    <property type="match status" value="1"/>
</dbReference>
<keyword evidence="4 6" id="KW-1133">Transmembrane helix</keyword>
<evidence type="ECO:0000256" key="3">
    <source>
        <dbReference type="ARBA" id="ARBA00022692"/>
    </source>
</evidence>
<feature type="transmembrane region" description="Helical" evidence="6">
    <location>
        <begin position="318"/>
        <end position="336"/>
    </location>
</feature>
<dbReference type="FunFam" id="1.20.1250.20:FF:000018">
    <property type="entry name" value="MFS transporter permease"/>
    <property type="match status" value="1"/>
</dbReference>
<sequence length="442" mass="47259">MDAGPIGDAAATRDPRRTAYRRITLRLMPLVVLSYCCAYVDRVNVGFAKLRMLSDLHFSDLTYGFGAGIFFIGYFLFEIPSNLLLQRYGARVVLATIMVVWSVISAATSLVHTPAQFYVARLLLGLAEAGLSPGIMLYLTYWFPPARRGFALGAYYVGVPLAGIVGGPLSGMILKAFAGSTGFRDWQWLFVLEAIPSLLVGLVLLGFATSRPEQAHWLSDAERRAVQEDLAAGASPYEVHAGLRTFLLDGRMWRLASVYFCELVGLYGLSFWLPSVIRASGIRDVATIGWVSAVPYLVAMPVIVLSGITADRTGLRRLHFAGFLLVGAVAFALSGLSSLGPAGAVALLSVATVGILSALSLFWGVPATLLGGTSAAVGIALINAIGNLAGMMSPWMVGWLNVHTGGQQAGLVAVATFMALGAVLVWTVPGSQERLRTRKEIR</sequence>
<dbReference type="CDD" id="cd17319">
    <property type="entry name" value="MFS_ExuT_GudP_like"/>
    <property type="match status" value="1"/>
</dbReference>
<evidence type="ECO:0000256" key="4">
    <source>
        <dbReference type="ARBA" id="ARBA00022989"/>
    </source>
</evidence>
<name>A0A5R9J1Z8_9PROT</name>
<dbReference type="Gene3D" id="1.20.1250.20">
    <property type="entry name" value="MFS general substrate transporter like domains"/>
    <property type="match status" value="2"/>
</dbReference>
<evidence type="ECO:0000256" key="6">
    <source>
        <dbReference type="SAM" id="Phobius"/>
    </source>
</evidence>
<dbReference type="InterPro" id="IPR020846">
    <property type="entry name" value="MFS_dom"/>
</dbReference>
<dbReference type="RefSeq" id="WP_138327659.1">
    <property type="nucleotide sequence ID" value="NZ_VCDI01000009.1"/>
</dbReference>
<evidence type="ECO:0000256" key="2">
    <source>
        <dbReference type="ARBA" id="ARBA00022448"/>
    </source>
</evidence>
<feature type="transmembrane region" description="Helical" evidence="6">
    <location>
        <begin position="92"/>
        <end position="112"/>
    </location>
</feature>
<proteinExistence type="predicted"/>
<dbReference type="EMBL" id="VCDI01000009">
    <property type="protein sequence ID" value="TLU70989.1"/>
    <property type="molecule type" value="Genomic_DNA"/>
</dbReference>
<feature type="transmembrane region" description="Helical" evidence="6">
    <location>
        <begin position="23"/>
        <end position="41"/>
    </location>
</feature>
<reference evidence="8 9" key="1">
    <citation type="submission" date="2019-05" db="EMBL/GenBank/DDBJ databases">
        <authorList>
            <person name="Pankratov T."/>
            <person name="Grouzdev D."/>
        </authorList>
    </citation>
    <scope>NUCLEOTIDE SEQUENCE [LARGE SCALE GENOMIC DNA]</scope>
    <source>
        <strain evidence="8 9">KEBCLARHB70R</strain>
    </source>
</reference>
<feature type="transmembrane region" description="Helical" evidence="6">
    <location>
        <begin position="342"/>
        <end position="363"/>
    </location>
</feature>
<keyword evidence="5 6" id="KW-0472">Membrane</keyword>
<dbReference type="GO" id="GO:0022857">
    <property type="term" value="F:transmembrane transporter activity"/>
    <property type="evidence" value="ECO:0007669"/>
    <property type="project" value="InterPro"/>
</dbReference>
<feature type="transmembrane region" description="Helical" evidence="6">
    <location>
        <begin position="118"/>
        <end position="141"/>
    </location>
</feature>
<dbReference type="SUPFAM" id="SSF103473">
    <property type="entry name" value="MFS general substrate transporter"/>
    <property type="match status" value="1"/>
</dbReference>
<gene>
    <name evidence="8" type="ORF">FE263_19245</name>
</gene>
<accession>A0A5R9J1Z8</accession>
<keyword evidence="9" id="KW-1185">Reference proteome</keyword>
<dbReference type="PANTHER" id="PTHR43791">
    <property type="entry name" value="PERMEASE-RELATED"/>
    <property type="match status" value="1"/>
</dbReference>
<dbReference type="InterPro" id="IPR036259">
    <property type="entry name" value="MFS_trans_sf"/>
</dbReference>